<dbReference type="PANTHER" id="PTHR41307:SF1">
    <property type="entry name" value="MEMBRANE PROTEIN"/>
    <property type="match status" value="1"/>
</dbReference>
<feature type="transmembrane region" description="Helical" evidence="1">
    <location>
        <begin position="77"/>
        <end position="97"/>
    </location>
</feature>
<feature type="transmembrane region" description="Helical" evidence="1">
    <location>
        <begin position="198"/>
        <end position="219"/>
    </location>
</feature>
<gene>
    <name evidence="3" type="ORF">I6J18_01015</name>
</gene>
<dbReference type="Gene3D" id="1.10.1900.10">
    <property type="entry name" value="c-terminal domain of poly(a) binding protein"/>
    <property type="match status" value="1"/>
</dbReference>
<name>A0A974NMH5_PERPY</name>
<evidence type="ECO:0000256" key="1">
    <source>
        <dbReference type="SAM" id="Phobius"/>
    </source>
</evidence>
<sequence length="252" mass="28272">MMVDLSRKSQSFLENLRLYLISSGKEEKEIHSIVEELEDHLIEAEARGKTVDHIVGDSPKEYMKQLSNEMNTNTSSLFKVIMIILFGALSFSILTNAGKDELSYSLLEMIGTVAVSLVLILSIGSVFKYMAAANLSKRKEYALYYLMGMLPIVLFVGLIYLNRLIETPIFTFGRYGTMIAVIVTLGFLIGLSFWSKTWVVLIMLALLVLPDYLLTFIDVQPSTEVVLSSSITFGGIAIYLLLTHRMTKQQSN</sequence>
<feature type="transmembrane region" description="Helical" evidence="1">
    <location>
        <begin position="172"/>
        <end position="191"/>
    </location>
</feature>
<evidence type="ECO:0000259" key="2">
    <source>
        <dbReference type="Pfam" id="PF08006"/>
    </source>
</evidence>
<reference evidence="3 4" key="1">
    <citation type="submission" date="2021-01" db="EMBL/GenBank/DDBJ databases">
        <title>FDA dAtabase for Regulatory Grade micrObial Sequences (FDA-ARGOS): Supporting development and validation of Infectious Disease Dx tests.</title>
        <authorList>
            <person name="Nelson B."/>
            <person name="Plummer A."/>
            <person name="Tallon L."/>
            <person name="Sadzewicz L."/>
            <person name="Zhao X."/>
            <person name="Boylan J."/>
            <person name="Ott S."/>
            <person name="Bowen H."/>
            <person name="Vavikolanu K."/>
            <person name="Mehta A."/>
            <person name="Aluvathingal J."/>
            <person name="Nadendla S."/>
            <person name="Myers T."/>
            <person name="Yan Y."/>
            <person name="Sichtig H."/>
        </authorList>
    </citation>
    <scope>NUCLEOTIDE SEQUENCE [LARGE SCALE GENOMIC DNA]</scope>
    <source>
        <strain evidence="3 4">FDAARGOS_1161</strain>
    </source>
</reference>
<dbReference type="KEGG" id="ppsr:I6J18_01015"/>
<dbReference type="EMBL" id="CP068053">
    <property type="protein sequence ID" value="QQT00560.1"/>
    <property type="molecule type" value="Genomic_DNA"/>
</dbReference>
<feature type="transmembrane region" description="Helical" evidence="1">
    <location>
        <begin position="142"/>
        <end position="160"/>
    </location>
</feature>
<feature type="transmembrane region" description="Helical" evidence="1">
    <location>
        <begin position="109"/>
        <end position="130"/>
    </location>
</feature>
<dbReference type="PANTHER" id="PTHR41307">
    <property type="entry name" value="MEMBRANE PROTEIN-RELATED"/>
    <property type="match status" value="1"/>
</dbReference>
<evidence type="ECO:0000313" key="3">
    <source>
        <dbReference type="EMBL" id="QQT00560.1"/>
    </source>
</evidence>
<dbReference type="Pfam" id="PF08006">
    <property type="entry name" value="HAAS_TM"/>
    <property type="match status" value="1"/>
</dbReference>
<keyword evidence="1" id="KW-0812">Transmembrane</keyword>
<dbReference type="RefSeq" id="WP_152526469.1">
    <property type="nucleotide sequence ID" value="NZ_CP068053.1"/>
</dbReference>
<evidence type="ECO:0000313" key="4">
    <source>
        <dbReference type="Proteomes" id="UP000595254"/>
    </source>
</evidence>
<feature type="domain" description="HAAS transmembrane region" evidence="2">
    <location>
        <begin position="92"/>
        <end position="204"/>
    </location>
</feature>
<organism evidence="3 4">
    <name type="scientific">Peribacillus psychrosaccharolyticus</name>
    <name type="common">Bacillus psychrosaccharolyticus</name>
    <dbReference type="NCBI Taxonomy" id="1407"/>
    <lineage>
        <taxon>Bacteria</taxon>
        <taxon>Bacillati</taxon>
        <taxon>Bacillota</taxon>
        <taxon>Bacilli</taxon>
        <taxon>Bacillales</taxon>
        <taxon>Bacillaceae</taxon>
        <taxon>Peribacillus</taxon>
    </lineage>
</organism>
<dbReference type="SUPFAM" id="SSF158560">
    <property type="entry name" value="BH3980-like"/>
    <property type="match status" value="1"/>
</dbReference>
<dbReference type="Proteomes" id="UP000595254">
    <property type="component" value="Chromosome"/>
</dbReference>
<dbReference type="AlphaFoldDB" id="A0A974NMH5"/>
<feature type="transmembrane region" description="Helical" evidence="1">
    <location>
        <begin position="225"/>
        <end position="242"/>
    </location>
</feature>
<keyword evidence="1" id="KW-0472">Membrane</keyword>
<dbReference type="InterPro" id="IPR012963">
    <property type="entry name" value="HAAS_TM"/>
</dbReference>
<protein>
    <submittedName>
        <fullName evidence="3">DUF1129 family protein</fullName>
    </submittedName>
</protein>
<keyword evidence="1" id="KW-1133">Transmembrane helix</keyword>
<keyword evidence="4" id="KW-1185">Reference proteome</keyword>
<proteinExistence type="predicted"/>
<accession>A0A974NMH5</accession>